<dbReference type="Pfam" id="PF00098">
    <property type="entry name" value="zf-CCHC"/>
    <property type="match status" value="1"/>
</dbReference>
<reference evidence="3" key="1">
    <citation type="journal article" date="2023" name="Plant J.">
        <title>The genome of the king protea, Protea cynaroides.</title>
        <authorList>
            <person name="Chang J."/>
            <person name="Duong T.A."/>
            <person name="Schoeman C."/>
            <person name="Ma X."/>
            <person name="Roodt D."/>
            <person name="Barker N."/>
            <person name="Li Z."/>
            <person name="Van de Peer Y."/>
            <person name="Mizrachi E."/>
        </authorList>
    </citation>
    <scope>NUCLEOTIDE SEQUENCE</scope>
    <source>
        <tissue evidence="3">Young leaves</tissue>
    </source>
</reference>
<dbReference type="SUPFAM" id="SSF57756">
    <property type="entry name" value="Retrovirus zinc finger-like domains"/>
    <property type="match status" value="1"/>
</dbReference>
<dbReference type="GO" id="GO:0003676">
    <property type="term" value="F:nucleic acid binding"/>
    <property type="evidence" value="ECO:0007669"/>
    <property type="project" value="InterPro"/>
</dbReference>
<keyword evidence="1" id="KW-0863">Zinc-finger</keyword>
<evidence type="ECO:0000313" key="4">
    <source>
        <dbReference type="Proteomes" id="UP001141806"/>
    </source>
</evidence>
<protein>
    <recommendedName>
        <fullName evidence="2">CCHC-type domain-containing protein</fullName>
    </recommendedName>
</protein>
<dbReference type="InterPro" id="IPR043502">
    <property type="entry name" value="DNA/RNA_pol_sf"/>
</dbReference>
<dbReference type="PANTHER" id="PTHR15503:SF45">
    <property type="entry name" value="RNA-DIRECTED DNA POLYMERASE HOMOLOG"/>
    <property type="match status" value="1"/>
</dbReference>
<evidence type="ECO:0000313" key="3">
    <source>
        <dbReference type="EMBL" id="KAJ4955975.1"/>
    </source>
</evidence>
<dbReference type="SUPFAM" id="SSF56672">
    <property type="entry name" value="DNA/RNA polymerases"/>
    <property type="match status" value="1"/>
</dbReference>
<dbReference type="SMART" id="SM00343">
    <property type="entry name" value="ZnF_C2HC"/>
    <property type="match status" value="1"/>
</dbReference>
<dbReference type="Proteomes" id="UP001141806">
    <property type="component" value="Unassembled WGS sequence"/>
</dbReference>
<organism evidence="3 4">
    <name type="scientific">Protea cynaroides</name>
    <dbReference type="NCBI Taxonomy" id="273540"/>
    <lineage>
        <taxon>Eukaryota</taxon>
        <taxon>Viridiplantae</taxon>
        <taxon>Streptophyta</taxon>
        <taxon>Embryophyta</taxon>
        <taxon>Tracheophyta</taxon>
        <taxon>Spermatophyta</taxon>
        <taxon>Magnoliopsida</taxon>
        <taxon>Proteales</taxon>
        <taxon>Proteaceae</taxon>
        <taxon>Protea</taxon>
    </lineage>
</organism>
<keyword evidence="1" id="KW-0862">Zinc</keyword>
<name>A0A9Q0H0Q8_9MAGN</name>
<sequence>MGLRGSIREHVLRLEKKVYNEVVQIARVIESSQNESYFAQNRGIKRPNGNSYNGGNTRTFKPFRTQGFNAAAKTTPADQLQQKQNNEGVKCFNCNQIGHYSRECPKPRRQQHQGKVYAVTSEDAAASPDVARKCLEKGGVGYLVSVVDLTKDAPQMENIDVVRDFPNVFPEELPGLPPDRATEFVIDLIPEAAPVSKTPYRMAPTKLKELKVQLQEFLNKDYI</sequence>
<dbReference type="InterPro" id="IPR032567">
    <property type="entry name" value="RTL1-rel"/>
</dbReference>
<evidence type="ECO:0000256" key="1">
    <source>
        <dbReference type="PROSITE-ProRule" id="PRU00047"/>
    </source>
</evidence>
<feature type="domain" description="CCHC-type" evidence="2">
    <location>
        <begin position="90"/>
        <end position="106"/>
    </location>
</feature>
<dbReference type="InterPro" id="IPR001878">
    <property type="entry name" value="Znf_CCHC"/>
</dbReference>
<dbReference type="Gene3D" id="4.10.60.10">
    <property type="entry name" value="Zinc finger, CCHC-type"/>
    <property type="match status" value="1"/>
</dbReference>
<dbReference type="InterPro" id="IPR036875">
    <property type="entry name" value="Znf_CCHC_sf"/>
</dbReference>
<dbReference type="PANTHER" id="PTHR15503">
    <property type="entry name" value="LDOC1 RELATED"/>
    <property type="match status" value="1"/>
</dbReference>
<keyword evidence="1" id="KW-0479">Metal-binding</keyword>
<dbReference type="Gene3D" id="3.10.10.10">
    <property type="entry name" value="HIV Type 1 Reverse Transcriptase, subunit A, domain 1"/>
    <property type="match status" value="1"/>
</dbReference>
<dbReference type="GO" id="GO:0008270">
    <property type="term" value="F:zinc ion binding"/>
    <property type="evidence" value="ECO:0007669"/>
    <property type="project" value="UniProtKB-KW"/>
</dbReference>
<dbReference type="PROSITE" id="PS50158">
    <property type="entry name" value="ZF_CCHC"/>
    <property type="match status" value="1"/>
</dbReference>
<keyword evidence="4" id="KW-1185">Reference proteome</keyword>
<dbReference type="AlphaFoldDB" id="A0A9Q0H0Q8"/>
<accession>A0A9Q0H0Q8</accession>
<gene>
    <name evidence="3" type="ORF">NE237_012758</name>
</gene>
<proteinExistence type="predicted"/>
<comment type="caution">
    <text evidence="3">The sequence shown here is derived from an EMBL/GenBank/DDBJ whole genome shotgun (WGS) entry which is preliminary data.</text>
</comment>
<evidence type="ECO:0000259" key="2">
    <source>
        <dbReference type="PROSITE" id="PS50158"/>
    </source>
</evidence>
<dbReference type="OrthoDB" id="1749844at2759"/>
<dbReference type="EMBL" id="JAMYWD010000011">
    <property type="protein sequence ID" value="KAJ4955975.1"/>
    <property type="molecule type" value="Genomic_DNA"/>
</dbReference>